<feature type="binding site" evidence="9">
    <location>
        <position position="40"/>
    </location>
    <ligand>
        <name>Zn(2+)</name>
        <dbReference type="ChEBI" id="CHEBI:29105"/>
    </ligand>
</feature>
<keyword evidence="6 9" id="KW-0687">Ribonucleoprotein</keyword>
<keyword evidence="5 9" id="KW-0689">Ribosomal protein</keyword>
<dbReference type="Proteomes" id="UP000035648">
    <property type="component" value="Chromosome"/>
</dbReference>
<evidence type="ECO:0000256" key="8">
    <source>
        <dbReference type="ARBA" id="ARBA00060857"/>
    </source>
</evidence>
<dbReference type="InterPro" id="IPR043140">
    <property type="entry name" value="Ribosomal_uS14_sf"/>
</dbReference>
<dbReference type="InterPro" id="IPR018271">
    <property type="entry name" value="Ribosomal_uS14_CS"/>
</dbReference>
<dbReference type="STRING" id="1618337.UT28_C0001G0921"/>
<dbReference type="InterPro" id="IPR023053">
    <property type="entry name" value="Ribosomal_uS14_bact"/>
</dbReference>
<dbReference type="GO" id="GO:0006412">
    <property type="term" value="P:translation"/>
    <property type="evidence" value="ECO:0007669"/>
    <property type="project" value="UniProtKB-UniRule"/>
</dbReference>
<keyword evidence="2 9" id="KW-0699">rRNA-binding</keyword>
<comment type="similarity">
    <text evidence="8 9">Belongs to the universal ribosomal protein uS14 family. Zinc-binding uS14 subfamily.</text>
</comment>
<dbReference type="HAMAP" id="MF_01364_B">
    <property type="entry name" value="Ribosomal_uS14_2_B"/>
    <property type="match status" value="1"/>
</dbReference>
<evidence type="ECO:0000256" key="5">
    <source>
        <dbReference type="ARBA" id="ARBA00022980"/>
    </source>
</evidence>
<evidence type="ECO:0000313" key="11">
    <source>
        <dbReference type="Proteomes" id="UP000035648"/>
    </source>
</evidence>
<reference evidence="10 11" key="1">
    <citation type="journal article" date="2015" name="Nature">
        <title>rRNA introns, odd ribosomes, and small enigmatic genomes across a large radiation of phyla.</title>
        <authorList>
            <person name="Brown C.T."/>
            <person name="Hug L.A."/>
            <person name="Thomas B.C."/>
            <person name="Sharon I."/>
            <person name="Castelle C.J."/>
            <person name="Singh A."/>
            <person name="Wilkins M.J."/>
            <person name="Williams K.H."/>
            <person name="Banfield J.F."/>
        </authorList>
    </citation>
    <scope>NUCLEOTIDE SEQUENCE [LARGE SCALE GENOMIC DNA]</scope>
</reference>
<dbReference type="PANTHER" id="PTHR19836:SF26">
    <property type="entry name" value="SMALL RIBOSOMAL SUBUNIT PROTEIN US14B"/>
    <property type="match status" value="1"/>
</dbReference>
<dbReference type="Gene3D" id="4.10.830.10">
    <property type="entry name" value="30s Ribosomal Protein S14, Chain N"/>
    <property type="match status" value="1"/>
</dbReference>
<keyword evidence="1 9" id="KW-0479">Metal-binding</keyword>
<sequence>MAKVSQINRALKKPKFSTRIVRRCNRCGRRHGFIRKFGLCRICFRELATKAQIPGVTKSSW</sequence>
<evidence type="ECO:0000313" key="10">
    <source>
        <dbReference type="EMBL" id="AKM82698.1"/>
    </source>
</evidence>
<evidence type="ECO:0000256" key="4">
    <source>
        <dbReference type="ARBA" id="ARBA00022884"/>
    </source>
</evidence>
<dbReference type="GO" id="GO:0003735">
    <property type="term" value="F:structural constituent of ribosome"/>
    <property type="evidence" value="ECO:0007669"/>
    <property type="project" value="InterPro"/>
</dbReference>
<comment type="function">
    <text evidence="9">Binds 16S rRNA, required for the assembly of 30S particles and may also be responsible for determining the conformation of the 16S rRNA at the A site.</text>
</comment>
<gene>
    <name evidence="9" type="primary">rpsZ</name>
    <name evidence="9" type="synonym">rpsN</name>
    <name evidence="10" type="ORF">UT28_C0001G0921</name>
</gene>
<name>A0A0G4B5I9_9BACT</name>
<dbReference type="FunFam" id="4.10.830.10:FF:000001">
    <property type="entry name" value="30S ribosomal protein S14 type Z"/>
    <property type="match status" value="1"/>
</dbReference>
<accession>A0A0G4B5I9</accession>
<feature type="binding site" evidence="9">
    <location>
        <position position="24"/>
    </location>
    <ligand>
        <name>Zn(2+)</name>
        <dbReference type="ChEBI" id="CHEBI:29105"/>
    </ligand>
</feature>
<dbReference type="GO" id="GO:0015935">
    <property type="term" value="C:small ribosomal subunit"/>
    <property type="evidence" value="ECO:0007669"/>
    <property type="project" value="TreeGrafter"/>
</dbReference>
<dbReference type="GO" id="GO:0019843">
    <property type="term" value="F:rRNA binding"/>
    <property type="evidence" value="ECO:0007669"/>
    <property type="project" value="UniProtKB-UniRule"/>
</dbReference>
<dbReference type="InterPro" id="IPR001209">
    <property type="entry name" value="Ribosomal_uS14"/>
</dbReference>
<evidence type="ECO:0000256" key="9">
    <source>
        <dbReference type="HAMAP-Rule" id="MF_01364"/>
    </source>
</evidence>
<dbReference type="NCBIfam" id="NF005974">
    <property type="entry name" value="PRK08061.1"/>
    <property type="match status" value="1"/>
</dbReference>
<dbReference type="Pfam" id="PF00253">
    <property type="entry name" value="Ribosomal_S14"/>
    <property type="match status" value="1"/>
</dbReference>
<keyword evidence="4 9" id="KW-0694">RNA-binding</keyword>
<evidence type="ECO:0000256" key="7">
    <source>
        <dbReference type="ARBA" id="ARBA00035167"/>
    </source>
</evidence>
<feature type="binding site" evidence="9">
    <location>
        <position position="43"/>
    </location>
    <ligand>
        <name>Zn(2+)</name>
        <dbReference type="ChEBI" id="CHEBI:29105"/>
    </ligand>
</feature>
<keyword evidence="3 9" id="KW-0862">Zinc</keyword>
<protein>
    <recommendedName>
        <fullName evidence="7 9">Small ribosomal subunit protein uS14</fullName>
    </recommendedName>
</protein>
<feature type="binding site" evidence="9">
    <location>
        <position position="27"/>
    </location>
    <ligand>
        <name>Zn(2+)</name>
        <dbReference type="ChEBI" id="CHEBI:29105"/>
    </ligand>
</feature>
<dbReference type="PATRIC" id="fig|1618337.4.peg.909"/>
<organism evidence="10 11">
    <name type="scientific">Berkelbacteria bacterium GW2011_GWE1_39_12</name>
    <dbReference type="NCBI Taxonomy" id="1618337"/>
    <lineage>
        <taxon>Bacteria</taxon>
        <taxon>Candidatus Berkelbacteria</taxon>
    </lineage>
</organism>
<dbReference type="EMBL" id="CP011213">
    <property type="protein sequence ID" value="AKM82698.1"/>
    <property type="molecule type" value="Genomic_DNA"/>
</dbReference>
<evidence type="ECO:0000256" key="2">
    <source>
        <dbReference type="ARBA" id="ARBA00022730"/>
    </source>
</evidence>
<comment type="subunit">
    <text evidence="9">Part of the 30S ribosomal subunit. Contacts proteins S3 and S10.</text>
</comment>
<proteinExistence type="inferred from homology"/>
<evidence type="ECO:0000256" key="3">
    <source>
        <dbReference type="ARBA" id="ARBA00022833"/>
    </source>
</evidence>
<dbReference type="SUPFAM" id="SSF57716">
    <property type="entry name" value="Glucocorticoid receptor-like (DNA-binding domain)"/>
    <property type="match status" value="1"/>
</dbReference>
<dbReference type="PANTHER" id="PTHR19836">
    <property type="entry name" value="30S RIBOSOMAL PROTEIN S14"/>
    <property type="match status" value="1"/>
</dbReference>
<evidence type="ECO:0000256" key="1">
    <source>
        <dbReference type="ARBA" id="ARBA00022723"/>
    </source>
</evidence>
<comment type="cofactor">
    <cofactor evidence="9">
        <name>Zn(2+)</name>
        <dbReference type="ChEBI" id="CHEBI:29105"/>
    </cofactor>
    <text evidence="9">Binds 1 zinc ion per subunit.</text>
</comment>
<dbReference type="AlphaFoldDB" id="A0A0G4B5I9"/>
<dbReference type="PROSITE" id="PS00527">
    <property type="entry name" value="RIBOSOMAL_S14"/>
    <property type="match status" value="1"/>
</dbReference>
<evidence type="ECO:0000256" key="6">
    <source>
        <dbReference type="ARBA" id="ARBA00023274"/>
    </source>
</evidence>
<dbReference type="KEGG" id="bbgw:UT28_C0001G0921"/>
<dbReference type="GO" id="GO:0008270">
    <property type="term" value="F:zinc ion binding"/>
    <property type="evidence" value="ECO:0007669"/>
    <property type="project" value="UniProtKB-UniRule"/>
</dbReference>